<evidence type="ECO:0000256" key="2">
    <source>
        <dbReference type="SAM" id="Phobius"/>
    </source>
</evidence>
<keyword evidence="4" id="KW-1185">Reference proteome</keyword>
<proteinExistence type="predicted"/>
<dbReference type="OrthoDB" id="6229624at2759"/>
<dbReference type="AlphaFoldDB" id="A0A8T0DW19"/>
<keyword evidence="2" id="KW-0472">Membrane</keyword>
<protein>
    <submittedName>
        <fullName evidence="3">Uncharacterized protein</fullName>
    </submittedName>
</protein>
<feature type="non-terminal residue" evidence="3">
    <location>
        <position position="190"/>
    </location>
</feature>
<feature type="transmembrane region" description="Helical" evidence="2">
    <location>
        <begin position="151"/>
        <end position="171"/>
    </location>
</feature>
<accession>A0A8T0DW19</accession>
<gene>
    <name evidence="3" type="ORF">P879_00623</name>
</gene>
<evidence type="ECO:0000313" key="4">
    <source>
        <dbReference type="Proteomes" id="UP000699462"/>
    </source>
</evidence>
<feature type="transmembrane region" description="Helical" evidence="2">
    <location>
        <begin position="71"/>
        <end position="91"/>
    </location>
</feature>
<dbReference type="Gene3D" id="1.20.140.150">
    <property type="match status" value="1"/>
</dbReference>
<comment type="caution">
    <text evidence="3">The sequence shown here is derived from an EMBL/GenBank/DDBJ whole genome shotgun (WGS) entry which is preliminary data.</text>
</comment>
<keyword evidence="2" id="KW-1133">Transmembrane helix</keyword>
<sequence length="190" mass="21385">NTNQYFRLLPHKGEFQNARILVWLGTASGGIAFMIGLLRIRVQPINNSRQCRTAQFFNLIISFSPPINWSLANFVRVFSVVSLLSSVAIWADFLRHMDPLYPQPAVDDLGGGRRSQTDIGKPDGDRPTTLPDNTAVFANHKHDRVHLALGWAYWCCVGAVLCLFLCNLIYLMRKDCEPNRIDLVDNGNAL</sequence>
<evidence type="ECO:0000313" key="3">
    <source>
        <dbReference type="EMBL" id="KAF8571536.1"/>
    </source>
</evidence>
<reference evidence="3 4" key="1">
    <citation type="submission" date="2019-07" db="EMBL/GenBank/DDBJ databases">
        <title>Annotation for the trematode Paragonimus westermani.</title>
        <authorList>
            <person name="Choi Y.-J."/>
        </authorList>
    </citation>
    <scope>NUCLEOTIDE SEQUENCE [LARGE SCALE GENOMIC DNA]</scope>
    <source>
        <strain evidence="3">180907_Pwestermani</strain>
    </source>
</reference>
<evidence type="ECO:0000256" key="1">
    <source>
        <dbReference type="SAM" id="MobiDB-lite"/>
    </source>
</evidence>
<dbReference type="EMBL" id="JTDF01000459">
    <property type="protein sequence ID" value="KAF8571536.1"/>
    <property type="molecule type" value="Genomic_DNA"/>
</dbReference>
<feature type="region of interest" description="Disordered" evidence="1">
    <location>
        <begin position="105"/>
        <end position="130"/>
    </location>
</feature>
<name>A0A8T0DW19_9TREM</name>
<organism evidence="3 4">
    <name type="scientific">Paragonimus westermani</name>
    <dbReference type="NCBI Taxonomy" id="34504"/>
    <lineage>
        <taxon>Eukaryota</taxon>
        <taxon>Metazoa</taxon>
        <taxon>Spiralia</taxon>
        <taxon>Lophotrochozoa</taxon>
        <taxon>Platyhelminthes</taxon>
        <taxon>Trematoda</taxon>
        <taxon>Digenea</taxon>
        <taxon>Plagiorchiida</taxon>
        <taxon>Troglotremata</taxon>
        <taxon>Troglotrematidae</taxon>
        <taxon>Paragonimus</taxon>
    </lineage>
</organism>
<keyword evidence="2" id="KW-0812">Transmembrane</keyword>
<feature type="transmembrane region" description="Helical" evidence="2">
    <location>
        <begin position="20"/>
        <end position="40"/>
    </location>
</feature>
<dbReference type="Proteomes" id="UP000699462">
    <property type="component" value="Unassembled WGS sequence"/>
</dbReference>